<sequence length="132" mass="14893">MKQFNAKAMILFFTLSMALFTADIEAKNNALDTSDTFHIYLVRHAEKDTEGYPNSKNPPLTKCGNTRAERLASMLANTAIQTIYSTEYLRTQRNSSSYGDKQNLPITSYNPRELTAFATRSSRNRNRTGGRA</sequence>
<evidence type="ECO:0000256" key="2">
    <source>
        <dbReference type="SAM" id="SignalP"/>
    </source>
</evidence>
<dbReference type="Proteomes" id="UP000439994">
    <property type="component" value="Unassembled WGS sequence"/>
</dbReference>
<dbReference type="Gene3D" id="3.40.50.1240">
    <property type="entry name" value="Phosphoglycerate mutase-like"/>
    <property type="match status" value="1"/>
</dbReference>
<evidence type="ECO:0000313" key="3">
    <source>
        <dbReference type="EMBL" id="MUH73346.1"/>
    </source>
</evidence>
<organism evidence="3 4">
    <name type="scientific">Psychrosphaera haliotis</name>
    <dbReference type="NCBI Taxonomy" id="555083"/>
    <lineage>
        <taxon>Bacteria</taxon>
        <taxon>Pseudomonadati</taxon>
        <taxon>Pseudomonadota</taxon>
        <taxon>Gammaproteobacteria</taxon>
        <taxon>Alteromonadales</taxon>
        <taxon>Pseudoalteromonadaceae</taxon>
        <taxon>Psychrosphaera</taxon>
    </lineage>
</organism>
<evidence type="ECO:0000256" key="1">
    <source>
        <dbReference type="SAM" id="MobiDB-lite"/>
    </source>
</evidence>
<feature type="chain" id="PRO_5026934772" description="Histidine phosphatase family protein" evidence="2">
    <location>
        <begin position="22"/>
        <end position="132"/>
    </location>
</feature>
<proteinExistence type="predicted"/>
<comment type="caution">
    <text evidence="3">The sequence shown here is derived from an EMBL/GenBank/DDBJ whole genome shotgun (WGS) entry which is preliminary data.</text>
</comment>
<accession>A0A6N8FA11</accession>
<dbReference type="EMBL" id="WOCD01000005">
    <property type="protein sequence ID" value="MUH73346.1"/>
    <property type="molecule type" value="Genomic_DNA"/>
</dbReference>
<feature type="signal peptide" evidence="2">
    <location>
        <begin position="1"/>
        <end position="21"/>
    </location>
</feature>
<reference evidence="3 4" key="1">
    <citation type="submission" date="2019-11" db="EMBL/GenBank/DDBJ databases">
        <title>P. haliotis isolates from Z. marina roots.</title>
        <authorList>
            <person name="Cohen M."/>
            <person name="Jospin G."/>
            <person name="Eisen J.A."/>
            <person name="Coil D.A."/>
        </authorList>
    </citation>
    <scope>NUCLEOTIDE SEQUENCE [LARGE SCALE GENOMIC DNA]</scope>
    <source>
        <strain evidence="3 4">UCD-MCMsp1aY</strain>
    </source>
</reference>
<evidence type="ECO:0008006" key="5">
    <source>
        <dbReference type="Google" id="ProtNLM"/>
    </source>
</evidence>
<protein>
    <recommendedName>
        <fullName evidence="5">Histidine phosphatase family protein</fullName>
    </recommendedName>
</protein>
<dbReference type="AlphaFoldDB" id="A0A6N8FA11"/>
<name>A0A6N8FA11_9GAMM</name>
<dbReference type="OrthoDB" id="3296006at2"/>
<dbReference type="InterPro" id="IPR013078">
    <property type="entry name" value="His_Pase_superF_clade-1"/>
</dbReference>
<keyword evidence="4" id="KW-1185">Reference proteome</keyword>
<gene>
    <name evidence="3" type="ORF">GNP35_13135</name>
</gene>
<dbReference type="RefSeq" id="WP_155696553.1">
    <property type="nucleotide sequence ID" value="NZ_WOCD01000005.1"/>
</dbReference>
<evidence type="ECO:0000313" key="4">
    <source>
        <dbReference type="Proteomes" id="UP000439994"/>
    </source>
</evidence>
<keyword evidence="2" id="KW-0732">Signal</keyword>
<dbReference type="SUPFAM" id="SSF53254">
    <property type="entry name" value="Phosphoglycerate mutase-like"/>
    <property type="match status" value="1"/>
</dbReference>
<feature type="compositionally biased region" description="Polar residues" evidence="1">
    <location>
        <begin position="92"/>
        <end position="110"/>
    </location>
</feature>
<dbReference type="InterPro" id="IPR029033">
    <property type="entry name" value="His_PPase_superfam"/>
</dbReference>
<dbReference type="Pfam" id="PF00300">
    <property type="entry name" value="His_Phos_1"/>
    <property type="match status" value="1"/>
</dbReference>
<feature type="region of interest" description="Disordered" evidence="1">
    <location>
        <begin position="92"/>
        <end position="112"/>
    </location>
</feature>